<sequence>MAIHVVGGFYEERCTRPAWSHTFGSGGRAAAAIATYGTEVIFHTYTSPKSQRYLEMVAAAYKLDIQTNSIERAVAFSYLHDLANPHIAHVPPAPSRAAPLQIQQDNVVRFGMLEGNAIVQAQWAVYDPQNQEAPVAFGANGSHAKHLALVLNSWEAQQMAGLPEGDAQTCACKIAQEQHAEVVIIKQGAQGALVWANQRATQVPAYRTQNVWKIGSGDCFVAYFAQAWMEQKLAPTVAADFASRATAYYVDTKGFATPETLETAHYPPISPKNRQLPVVPKKVYLAGPFFHLGQIWLIEQARTLLQSTGLQVISPFHDIGLGTAEDVVPLDIQAIKDCDLVFAAVDGLDPGTIFELGYARSLDKPVVIYSEVQVGTESLKMMQGTGCEIYANFTTAIYATRWRAVES</sequence>
<evidence type="ECO:0000256" key="2">
    <source>
        <dbReference type="ARBA" id="ARBA00022777"/>
    </source>
</evidence>
<keyword evidence="1 4" id="KW-0808">Transferase</keyword>
<organism evidence="4 5">
    <name type="scientific">Comamonas antarctica</name>
    <dbReference type="NCBI Taxonomy" id="2743470"/>
    <lineage>
        <taxon>Bacteria</taxon>
        <taxon>Pseudomonadati</taxon>
        <taxon>Pseudomonadota</taxon>
        <taxon>Betaproteobacteria</taxon>
        <taxon>Burkholderiales</taxon>
        <taxon>Comamonadaceae</taxon>
        <taxon>Comamonas</taxon>
    </lineage>
</organism>
<keyword evidence="2" id="KW-0418">Kinase</keyword>
<dbReference type="AlphaFoldDB" id="A0A6N1XA84"/>
<dbReference type="Gene3D" id="3.40.50.450">
    <property type="match status" value="1"/>
</dbReference>
<dbReference type="EMBL" id="CP054840">
    <property type="protein sequence ID" value="QKV54730.1"/>
    <property type="molecule type" value="Genomic_DNA"/>
</dbReference>
<dbReference type="KEGG" id="aant:HUK68_18535"/>
<protein>
    <submittedName>
        <fullName evidence="4">Nucleoside 2-deoxyribosyltransferase</fullName>
    </submittedName>
</protein>
<dbReference type="Proteomes" id="UP000509579">
    <property type="component" value="Chromosome"/>
</dbReference>
<evidence type="ECO:0000313" key="4">
    <source>
        <dbReference type="EMBL" id="QKV54730.1"/>
    </source>
</evidence>
<dbReference type="PANTHER" id="PTHR10584:SF166">
    <property type="entry name" value="RIBOKINASE"/>
    <property type="match status" value="1"/>
</dbReference>
<dbReference type="InterPro" id="IPR029056">
    <property type="entry name" value="Ribokinase-like"/>
</dbReference>
<accession>A0A6N1XA84</accession>
<dbReference type="SUPFAM" id="SSF52309">
    <property type="entry name" value="N-(deoxy)ribosyltransferase-like"/>
    <property type="match status" value="1"/>
</dbReference>
<dbReference type="InterPro" id="IPR007710">
    <property type="entry name" value="Nucleoside_deoxyribTrfase"/>
</dbReference>
<dbReference type="Pfam" id="PF00294">
    <property type="entry name" value="PfkB"/>
    <property type="match status" value="1"/>
</dbReference>
<feature type="domain" description="Carbohydrate kinase PfkB" evidence="3">
    <location>
        <begin position="149"/>
        <end position="257"/>
    </location>
</feature>
<reference evidence="4 5" key="1">
    <citation type="submission" date="2020-06" db="EMBL/GenBank/DDBJ databases">
        <title>Acidovorax antarctica sp. nov., isolated from Corinth ice sheet soil, Antarctic Fields Peninsula.</title>
        <authorList>
            <person name="Xu Q."/>
            <person name="Peng F."/>
        </authorList>
    </citation>
    <scope>NUCLEOTIDE SEQUENCE [LARGE SCALE GENOMIC DNA]</scope>
    <source>
        <strain evidence="4 5">16-35-5</strain>
    </source>
</reference>
<dbReference type="PANTHER" id="PTHR10584">
    <property type="entry name" value="SUGAR KINASE"/>
    <property type="match status" value="1"/>
</dbReference>
<dbReference type="SUPFAM" id="SSF53613">
    <property type="entry name" value="Ribokinase-like"/>
    <property type="match status" value="1"/>
</dbReference>
<evidence type="ECO:0000313" key="5">
    <source>
        <dbReference type="Proteomes" id="UP000509579"/>
    </source>
</evidence>
<dbReference type="InterPro" id="IPR011611">
    <property type="entry name" value="PfkB_dom"/>
</dbReference>
<proteinExistence type="predicted"/>
<name>A0A6N1XA84_9BURK</name>
<dbReference type="Pfam" id="PF05014">
    <property type="entry name" value="Nuc_deoxyrib_tr"/>
    <property type="match status" value="1"/>
</dbReference>
<evidence type="ECO:0000256" key="1">
    <source>
        <dbReference type="ARBA" id="ARBA00022679"/>
    </source>
</evidence>
<gene>
    <name evidence="4" type="ORF">HUK68_18535</name>
</gene>
<dbReference type="Gene3D" id="3.40.1190.20">
    <property type="match status" value="1"/>
</dbReference>
<dbReference type="GO" id="GO:0016301">
    <property type="term" value="F:kinase activity"/>
    <property type="evidence" value="ECO:0007669"/>
    <property type="project" value="UniProtKB-KW"/>
</dbReference>
<dbReference type="RefSeq" id="WP_175505527.1">
    <property type="nucleotide sequence ID" value="NZ_CP054840.1"/>
</dbReference>
<evidence type="ECO:0000259" key="3">
    <source>
        <dbReference type="Pfam" id="PF00294"/>
    </source>
</evidence>
<keyword evidence="5" id="KW-1185">Reference proteome</keyword>